<dbReference type="PRINTS" id="PR00987">
    <property type="entry name" value="TRNASYNTHGLU"/>
</dbReference>
<dbReference type="STRING" id="2769.R7Q7X6"/>
<keyword evidence="6 12" id="KW-0547">Nucleotide-binding</keyword>
<dbReference type="GO" id="GO:0005524">
    <property type="term" value="F:ATP binding"/>
    <property type="evidence" value="ECO:0007669"/>
    <property type="project" value="UniProtKB-KW"/>
</dbReference>
<dbReference type="FunFam" id="3.40.50.620:FF:000037">
    <property type="entry name" value="Glutamine--tRNA ligase cytoplasmic"/>
    <property type="match status" value="1"/>
</dbReference>
<dbReference type="GO" id="GO:0004818">
    <property type="term" value="F:glutamate-tRNA ligase activity"/>
    <property type="evidence" value="ECO:0007669"/>
    <property type="project" value="UniProtKB-EC"/>
</dbReference>
<organism evidence="16 17">
    <name type="scientific">Chondrus crispus</name>
    <name type="common">Carrageen Irish moss</name>
    <name type="synonym">Polymorpha crispa</name>
    <dbReference type="NCBI Taxonomy" id="2769"/>
    <lineage>
        <taxon>Eukaryota</taxon>
        <taxon>Rhodophyta</taxon>
        <taxon>Florideophyceae</taxon>
        <taxon>Rhodymeniophycidae</taxon>
        <taxon>Gigartinales</taxon>
        <taxon>Gigartinaceae</taxon>
        <taxon>Chondrus</taxon>
    </lineage>
</organism>
<dbReference type="EMBL" id="HG001649">
    <property type="protein sequence ID" value="CDF33565.1"/>
    <property type="molecule type" value="Genomic_DNA"/>
</dbReference>
<reference evidence="17" key="1">
    <citation type="journal article" date="2013" name="Proc. Natl. Acad. Sci. U.S.A.">
        <title>Genome structure and metabolic features in the red seaweed Chondrus crispus shed light on evolution of the Archaeplastida.</title>
        <authorList>
            <person name="Collen J."/>
            <person name="Porcel B."/>
            <person name="Carre W."/>
            <person name="Ball S.G."/>
            <person name="Chaparro C."/>
            <person name="Tonon T."/>
            <person name="Barbeyron T."/>
            <person name="Michel G."/>
            <person name="Noel B."/>
            <person name="Valentin K."/>
            <person name="Elias M."/>
            <person name="Artiguenave F."/>
            <person name="Arun A."/>
            <person name="Aury J.M."/>
            <person name="Barbosa-Neto J.F."/>
            <person name="Bothwell J.H."/>
            <person name="Bouget F.Y."/>
            <person name="Brillet L."/>
            <person name="Cabello-Hurtado F."/>
            <person name="Capella-Gutierrez S."/>
            <person name="Charrier B."/>
            <person name="Cladiere L."/>
            <person name="Cock J.M."/>
            <person name="Coelho S.M."/>
            <person name="Colleoni C."/>
            <person name="Czjzek M."/>
            <person name="Da Silva C."/>
            <person name="Delage L."/>
            <person name="Denoeud F."/>
            <person name="Deschamps P."/>
            <person name="Dittami S.M."/>
            <person name="Gabaldon T."/>
            <person name="Gachon C.M."/>
            <person name="Groisillier A."/>
            <person name="Herve C."/>
            <person name="Jabbari K."/>
            <person name="Katinka M."/>
            <person name="Kloareg B."/>
            <person name="Kowalczyk N."/>
            <person name="Labadie K."/>
            <person name="Leblanc C."/>
            <person name="Lopez P.J."/>
            <person name="McLachlan D.H."/>
            <person name="Meslet-Cladiere L."/>
            <person name="Moustafa A."/>
            <person name="Nehr Z."/>
            <person name="Nyvall Collen P."/>
            <person name="Panaud O."/>
            <person name="Partensky F."/>
            <person name="Poulain J."/>
            <person name="Rensing S.A."/>
            <person name="Rousvoal S."/>
            <person name="Samson G."/>
            <person name="Symeonidi A."/>
            <person name="Weissenbach J."/>
            <person name="Zambounis A."/>
            <person name="Wincker P."/>
            <person name="Boyen C."/>
        </authorList>
    </citation>
    <scope>NUCLEOTIDE SEQUENCE [LARGE SCALE GENOMIC DNA]</scope>
    <source>
        <strain evidence="17">cv. Stackhouse</strain>
    </source>
</reference>
<dbReference type="InterPro" id="IPR000924">
    <property type="entry name" value="Glu/Gln-tRNA-synth"/>
</dbReference>
<comment type="subcellular location">
    <subcellularLocation>
        <location evidence="1">Cytoplasm</location>
    </subcellularLocation>
</comment>
<name>R7Q7X6_CHOCR</name>
<dbReference type="Gene3D" id="2.40.240.10">
    <property type="entry name" value="Ribosomal Protein L25, Chain P"/>
    <property type="match status" value="1"/>
</dbReference>
<evidence type="ECO:0000256" key="5">
    <source>
        <dbReference type="ARBA" id="ARBA00022598"/>
    </source>
</evidence>
<evidence type="ECO:0000259" key="15">
    <source>
        <dbReference type="Pfam" id="PF20974"/>
    </source>
</evidence>
<dbReference type="InterPro" id="IPR020059">
    <property type="entry name" value="Glu/Gln-tRNA-synth_Ib_codon-bd"/>
</dbReference>
<evidence type="ECO:0000256" key="3">
    <source>
        <dbReference type="ARBA" id="ARBA00012835"/>
    </source>
</evidence>
<dbReference type="NCBIfam" id="TIGR00463">
    <property type="entry name" value="gltX_arch"/>
    <property type="match status" value="1"/>
</dbReference>
<dbReference type="InterPro" id="IPR020058">
    <property type="entry name" value="Glu/Gln-tRNA-synth_Ib_cat-dom"/>
</dbReference>
<dbReference type="InterPro" id="IPR050132">
    <property type="entry name" value="Gln/Glu-tRNA_Ligase"/>
</dbReference>
<evidence type="ECO:0000256" key="1">
    <source>
        <dbReference type="ARBA" id="ARBA00004496"/>
    </source>
</evidence>
<keyword evidence="9 12" id="KW-0030">Aminoacyl-tRNA synthetase</keyword>
<feature type="domain" description="Glutamyl/glutaminyl-tRNA synthetase class Ib catalytic" evidence="13">
    <location>
        <begin position="31"/>
        <end position="335"/>
    </location>
</feature>
<dbReference type="InterPro" id="IPR049437">
    <property type="entry name" value="tRNA-synt_1c_C2"/>
</dbReference>
<evidence type="ECO:0000256" key="9">
    <source>
        <dbReference type="ARBA" id="ARBA00023146"/>
    </source>
</evidence>
<evidence type="ECO:0000256" key="10">
    <source>
        <dbReference type="ARBA" id="ARBA00030865"/>
    </source>
</evidence>
<keyword evidence="7 12" id="KW-0067">ATP-binding</keyword>
<evidence type="ECO:0000256" key="2">
    <source>
        <dbReference type="ARBA" id="ARBA00008927"/>
    </source>
</evidence>
<dbReference type="Pfam" id="PF00749">
    <property type="entry name" value="tRNA-synt_1c"/>
    <property type="match status" value="1"/>
</dbReference>
<dbReference type="GO" id="GO:0017102">
    <property type="term" value="C:methionyl glutamyl tRNA synthetase complex"/>
    <property type="evidence" value="ECO:0007669"/>
    <property type="project" value="TreeGrafter"/>
</dbReference>
<dbReference type="Pfam" id="PF03950">
    <property type="entry name" value="tRNA-synt_1c_C"/>
    <property type="match status" value="1"/>
</dbReference>
<evidence type="ECO:0000256" key="12">
    <source>
        <dbReference type="RuleBase" id="RU363037"/>
    </source>
</evidence>
<dbReference type="InterPro" id="IPR004526">
    <property type="entry name" value="Glu-tRNA-synth_arc/euk"/>
</dbReference>
<dbReference type="PROSITE" id="PS00178">
    <property type="entry name" value="AA_TRNA_LIGASE_I"/>
    <property type="match status" value="1"/>
</dbReference>
<evidence type="ECO:0000313" key="17">
    <source>
        <dbReference type="Proteomes" id="UP000012073"/>
    </source>
</evidence>
<evidence type="ECO:0000256" key="8">
    <source>
        <dbReference type="ARBA" id="ARBA00022917"/>
    </source>
</evidence>
<evidence type="ECO:0000256" key="4">
    <source>
        <dbReference type="ARBA" id="ARBA00022490"/>
    </source>
</evidence>
<dbReference type="PANTHER" id="PTHR43097">
    <property type="entry name" value="GLUTAMINE-TRNA LIGASE"/>
    <property type="match status" value="1"/>
</dbReference>
<dbReference type="SUPFAM" id="SSF50715">
    <property type="entry name" value="Ribosomal protein L25-like"/>
    <property type="match status" value="1"/>
</dbReference>
<accession>R7Q7X6</accession>
<evidence type="ECO:0000256" key="11">
    <source>
        <dbReference type="ARBA" id="ARBA00048351"/>
    </source>
</evidence>
<dbReference type="KEGG" id="ccp:CHC_T00002361001"/>
<dbReference type="OrthoDB" id="10250478at2759"/>
<dbReference type="OMA" id="CPVVDSH"/>
<keyword evidence="4" id="KW-0963">Cytoplasm</keyword>
<dbReference type="InterPro" id="IPR014729">
    <property type="entry name" value="Rossmann-like_a/b/a_fold"/>
</dbReference>
<keyword evidence="17" id="KW-1185">Reference proteome</keyword>
<evidence type="ECO:0000256" key="6">
    <source>
        <dbReference type="ARBA" id="ARBA00022741"/>
    </source>
</evidence>
<evidence type="ECO:0000256" key="7">
    <source>
        <dbReference type="ARBA" id="ARBA00022840"/>
    </source>
</evidence>
<dbReference type="InterPro" id="IPR020056">
    <property type="entry name" value="Rbsml_bL25/Gln-tRNA_synth_N"/>
</dbReference>
<proteinExistence type="inferred from homology"/>
<feature type="domain" description="Glutamyl/glutaminyl-tRNA synthetase class Ib anti-codon binding" evidence="14">
    <location>
        <begin position="338"/>
        <end position="420"/>
    </location>
</feature>
<gene>
    <name evidence="16" type="ORF">CHC_T00002361001</name>
</gene>
<dbReference type="PANTHER" id="PTHR43097:SF5">
    <property type="entry name" value="GLUTAMATE--TRNA LIGASE"/>
    <property type="match status" value="1"/>
</dbReference>
<dbReference type="EC" id="6.1.1.17" evidence="3"/>
<dbReference type="Proteomes" id="UP000012073">
    <property type="component" value="Unassembled WGS sequence"/>
</dbReference>
<evidence type="ECO:0000259" key="14">
    <source>
        <dbReference type="Pfam" id="PF03950"/>
    </source>
</evidence>
<dbReference type="GO" id="GO:0005829">
    <property type="term" value="C:cytosol"/>
    <property type="evidence" value="ECO:0007669"/>
    <property type="project" value="TreeGrafter"/>
</dbReference>
<dbReference type="RefSeq" id="XP_005713368.1">
    <property type="nucleotide sequence ID" value="XM_005713311.1"/>
</dbReference>
<dbReference type="Gramene" id="CDF33565">
    <property type="protein sequence ID" value="CDF33565"/>
    <property type="gene ID" value="CHC_T00002361001"/>
</dbReference>
<keyword evidence="8 12" id="KW-0648">Protein biosynthesis</keyword>
<dbReference type="Gene3D" id="3.40.50.620">
    <property type="entry name" value="HUPs"/>
    <property type="match status" value="1"/>
</dbReference>
<protein>
    <recommendedName>
        <fullName evidence="3">glutamate--tRNA ligase</fullName>
        <ecNumber evidence="3">6.1.1.17</ecNumber>
    </recommendedName>
    <alternativeName>
        <fullName evidence="10">Glutamyl-tRNA synthetase</fullName>
    </alternativeName>
</protein>
<comment type="similarity">
    <text evidence="2">Belongs to the class-I aminoacyl-tRNA synthetase family. Glutamate--tRNA ligase type 2 subfamily.</text>
</comment>
<dbReference type="InterPro" id="IPR001412">
    <property type="entry name" value="aa-tRNA-synth_I_CS"/>
</dbReference>
<dbReference type="GO" id="GO:0006424">
    <property type="term" value="P:glutamyl-tRNA aminoacylation"/>
    <property type="evidence" value="ECO:0007669"/>
    <property type="project" value="InterPro"/>
</dbReference>
<evidence type="ECO:0000259" key="13">
    <source>
        <dbReference type="Pfam" id="PF00749"/>
    </source>
</evidence>
<dbReference type="InterPro" id="IPR011035">
    <property type="entry name" value="Ribosomal_bL25/Gln-tRNA_synth"/>
</dbReference>
<dbReference type="Pfam" id="PF20974">
    <property type="entry name" value="tRNA-synt_1c_C2"/>
    <property type="match status" value="1"/>
</dbReference>
<dbReference type="GeneID" id="17321078"/>
<dbReference type="AlphaFoldDB" id="R7Q7X6"/>
<feature type="domain" description="tRNA synthetases class I (E and Q) anti-codon binding" evidence="15">
    <location>
        <begin position="435"/>
        <end position="508"/>
    </location>
</feature>
<keyword evidence="5 12" id="KW-0436">Ligase</keyword>
<sequence>MATSETWNDVMRLVKSKGNMDIKLKGAEMGKVVTRFPPEPSGFLHIGHAKAALLNDYFARMYEGKLIVRFDDTNTEKATQGFEDAIIGDLTKLGIKPNMVHYTSDFFPHLLEMAEKFIREDKAYVDATPAEEMKAQRLKREANEYRSQSMEENLRMWQDMLNGTELGAQCVLRAKIDIRHKNGTMRDPTMYRTKKMPHHRTGGKYHVYPTYDFSCPLVDSWEGVTHALRSLEYKDREAQYKWMARAAELKCPEVWEFSRLDFVRTVLSKRKLQKLIDIGAAKSWDDPRFPTIQGIRRRGMTIQGIRAFILSQGASRNNTTQEWDKIWTVNKRVIDPVAPRHVAINKEKARNATVTNAEPEIKAMPKHKKNDNLGTKSVIYQKKILVDGEDADSFEIGEKVTFMDWGNCEITARDDQGNLEAVFMPQDQNFKGTKKITWLADVEDLVSIKVCRYSDILTKNRLEEDDEFEDFLNKDSEQVEYLSGDINLKLLKKGDTIQLERRGYFICDSAAPPLTLIEIPDGKVAKSKGK</sequence>
<dbReference type="PhylomeDB" id="R7Q7X6"/>
<evidence type="ECO:0000313" key="16">
    <source>
        <dbReference type="EMBL" id="CDF33565.1"/>
    </source>
</evidence>
<comment type="catalytic activity">
    <reaction evidence="11">
        <text>tRNA(Glu) + L-glutamate + ATP = L-glutamyl-tRNA(Glu) + AMP + diphosphate</text>
        <dbReference type="Rhea" id="RHEA:23540"/>
        <dbReference type="Rhea" id="RHEA-COMP:9663"/>
        <dbReference type="Rhea" id="RHEA-COMP:9680"/>
        <dbReference type="ChEBI" id="CHEBI:29985"/>
        <dbReference type="ChEBI" id="CHEBI:30616"/>
        <dbReference type="ChEBI" id="CHEBI:33019"/>
        <dbReference type="ChEBI" id="CHEBI:78442"/>
        <dbReference type="ChEBI" id="CHEBI:78520"/>
        <dbReference type="ChEBI" id="CHEBI:456215"/>
        <dbReference type="EC" id="6.1.1.17"/>
    </reaction>
</comment>
<dbReference type="SUPFAM" id="SSF52374">
    <property type="entry name" value="Nucleotidylyl transferase"/>
    <property type="match status" value="1"/>
</dbReference>